<evidence type="ECO:0000256" key="4">
    <source>
        <dbReference type="ARBA" id="ARBA00023136"/>
    </source>
</evidence>
<dbReference type="InterPro" id="IPR050579">
    <property type="entry name" value="PMP-22/EMP/MP20-like"/>
</dbReference>
<dbReference type="Gene3D" id="1.20.140.150">
    <property type="match status" value="1"/>
</dbReference>
<reference evidence="6 7" key="1">
    <citation type="journal article" date="2018" name="Nat. Ecol. Evol.">
        <title>Genomic signatures of mitonuclear coevolution across populations of Tigriopus californicus.</title>
        <authorList>
            <person name="Barreto F.S."/>
            <person name="Watson E.T."/>
            <person name="Lima T.G."/>
            <person name="Willett C.S."/>
            <person name="Edmands S."/>
            <person name="Li W."/>
            <person name="Burton R.S."/>
        </authorList>
    </citation>
    <scope>NUCLEOTIDE SEQUENCE [LARGE SCALE GENOMIC DNA]</scope>
    <source>
        <strain evidence="6 7">San Diego</strain>
    </source>
</reference>
<evidence type="ECO:0000256" key="3">
    <source>
        <dbReference type="ARBA" id="ARBA00022989"/>
    </source>
</evidence>
<dbReference type="OMA" id="FYHHRYM"/>
<evidence type="ECO:0000256" key="5">
    <source>
        <dbReference type="SAM" id="Phobius"/>
    </source>
</evidence>
<dbReference type="PANTHER" id="PTHR10671">
    <property type="entry name" value="EPITHELIAL MEMBRANE PROTEIN-RELATED"/>
    <property type="match status" value="1"/>
</dbReference>
<dbReference type="GO" id="GO:0005886">
    <property type="term" value="C:plasma membrane"/>
    <property type="evidence" value="ECO:0007669"/>
    <property type="project" value="TreeGrafter"/>
</dbReference>
<feature type="transmembrane region" description="Helical" evidence="5">
    <location>
        <begin position="199"/>
        <end position="222"/>
    </location>
</feature>
<dbReference type="InterPro" id="IPR004031">
    <property type="entry name" value="PMP22/EMP/MP20/Claudin"/>
</dbReference>
<gene>
    <name evidence="6" type="ORF">TCAL_00642</name>
</gene>
<keyword evidence="2 5" id="KW-0812">Transmembrane</keyword>
<organism evidence="6 7">
    <name type="scientific">Tigriopus californicus</name>
    <name type="common">Marine copepod</name>
    <dbReference type="NCBI Taxonomy" id="6832"/>
    <lineage>
        <taxon>Eukaryota</taxon>
        <taxon>Metazoa</taxon>
        <taxon>Ecdysozoa</taxon>
        <taxon>Arthropoda</taxon>
        <taxon>Crustacea</taxon>
        <taxon>Multicrustacea</taxon>
        <taxon>Hexanauplia</taxon>
        <taxon>Copepoda</taxon>
        <taxon>Harpacticoida</taxon>
        <taxon>Harpacticidae</taxon>
        <taxon>Tigriopus</taxon>
    </lineage>
</organism>
<protein>
    <recommendedName>
        <fullName evidence="8">Claudin</fullName>
    </recommendedName>
</protein>
<keyword evidence="4 5" id="KW-0472">Membrane</keyword>
<dbReference type="PANTHER" id="PTHR10671:SF82">
    <property type="entry name" value="GH19567P"/>
    <property type="match status" value="1"/>
</dbReference>
<dbReference type="AlphaFoldDB" id="A0A553PBZ3"/>
<keyword evidence="7" id="KW-1185">Reference proteome</keyword>
<evidence type="ECO:0000256" key="2">
    <source>
        <dbReference type="ARBA" id="ARBA00022692"/>
    </source>
</evidence>
<dbReference type="Pfam" id="PF00822">
    <property type="entry name" value="PMP22_Claudin"/>
    <property type="match status" value="1"/>
</dbReference>
<feature type="transmembrane region" description="Helical" evidence="5">
    <location>
        <begin position="124"/>
        <end position="148"/>
    </location>
</feature>
<evidence type="ECO:0000256" key="1">
    <source>
        <dbReference type="ARBA" id="ARBA00004141"/>
    </source>
</evidence>
<name>A0A553PBZ3_TIGCA</name>
<comment type="subcellular location">
    <subcellularLocation>
        <location evidence="1">Membrane</location>
        <topology evidence="1">Multi-pass membrane protein</topology>
    </subcellularLocation>
</comment>
<dbReference type="EMBL" id="VCGU01000005">
    <property type="protein sequence ID" value="TRY75201.1"/>
    <property type="molecule type" value="Genomic_DNA"/>
</dbReference>
<sequence>MNEPIMRRKPKEGKHYHETLEEVLYERRLLKFVTGMTGLGVLTWFIAISTDYWIIAINSNSTLTMAEQGEAQALASYPAHDRMFLWSHSGLWTKCSVFRSTRYASDFSECEFHDLTGHSAVADLMRAELCLCIMTILLIILALVFSVYSLIHPRYTFKRIAGCLHLITGVCMIALFEMVKTDTHRIIHDHEDDQMVVMFGYSYLLGWIVLIIFVLSCIAFFAGSRKRKTLPYDFETALS</sequence>
<evidence type="ECO:0000313" key="7">
    <source>
        <dbReference type="Proteomes" id="UP000318571"/>
    </source>
</evidence>
<evidence type="ECO:0008006" key="8">
    <source>
        <dbReference type="Google" id="ProtNLM"/>
    </source>
</evidence>
<dbReference type="OrthoDB" id="5917530at2759"/>
<keyword evidence="3 5" id="KW-1133">Transmembrane helix</keyword>
<proteinExistence type="predicted"/>
<accession>A0A553PBZ3</accession>
<feature type="transmembrane region" description="Helical" evidence="5">
    <location>
        <begin position="32"/>
        <end position="55"/>
    </location>
</feature>
<feature type="transmembrane region" description="Helical" evidence="5">
    <location>
        <begin position="160"/>
        <end position="179"/>
    </location>
</feature>
<comment type="caution">
    <text evidence="6">The sequence shown here is derived from an EMBL/GenBank/DDBJ whole genome shotgun (WGS) entry which is preliminary data.</text>
</comment>
<evidence type="ECO:0000313" key="6">
    <source>
        <dbReference type="EMBL" id="TRY75201.1"/>
    </source>
</evidence>
<dbReference type="Proteomes" id="UP000318571">
    <property type="component" value="Chromosome 2"/>
</dbReference>